<dbReference type="AlphaFoldDB" id="A0A9P5LMI2"/>
<evidence type="ECO:0000256" key="4">
    <source>
        <dbReference type="ARBA" id="ARBA00023136"/>
    </source>
</evidence>
<evidence type="ECO:0000256" key="1">
    <source>
        <dbReference type="ARBA" id="ARBA00004167"/>
    </source>
</evidence>
<name>A0A9P5LMI2_9HYPO</name>
<feature type="region of interest" description="Disordered" evidence="5">
    <location>
        <begin position="214"/>
        <end position="259"/>
    </location>
</feature>
<evidence type="ECO:0000256" key="6">
    <source>
        <dbReference type="SAM" id="Phobius"/>
    </source>
</evidence>
<accession>A0A9P5LMI2</accession>
<evidence type="ECO:0008006" key="10">
    <source>
        <dbReference type="Google" id="ProtNLM"/>
    </source>
</evidence>
<evidence type="ECO:0000256" key="5">
    <source>
        <dbReference type="SAM" id="MobiDB-lite"/>
    </source>
</evidence>
<dbReference type="Proteomes" id="UP000722485">
    <property type="component" value="Unassembled WGS sequence"/>
</dbReference>
<organism evidence="8 9">
    <name type="scientific">Cylindrodendrum hubeiense</name>
    <dbReference type="NCBI Taxonomy" id="595255"/>
    <lineage>
        <taxon>Eukaryota</taxon>
        <taxon>Fungi</taxon>
        <taxon>Dikarya</taxon>
        <taxon>Ascomycota</taxon>
        <taxon>Pezizomycotina</taxon>
        <taxon>Sordariomycetes</taxon>
        <taxon>Hypocreomycetidae</taxon>
        <taxon>Hypocreales</taxon>
        <taxon>Nectriaceae</taxon>
        <taxon>Cylindrodendrum</taxon>
    </lineage>
</organism>
<keyword evidence="2 6" id="KW-0812">Transmembrane</keyword>
<evidence type="ECO:0000256" key="2">
    <source>
        <dbReference type="ARBA" id="ARBA00022692"/>
    </source>
</evidence>
<feature type="transmembrane region" description="Helical" evidence="6">
    <location>
        <begin position="183"/>
        <end position="207"/>
    </location>
</feature>
<feature type="chain" id="PRO_5040129025" description="Mid2 domain-containing protein" evidence="7">
    <location>
        <begin position="21"/>
        <end position="259"/>
    </location>
</feature>
<sequence>MFSPVLFGVCLVAFISGARSESAFVQPSNSGPANNYQDNPTYAVGKTIDVQWTSDLSSMDIVVWQQYPISSDSTNYVRVVDHTTLLTIDWKVSLKGFQTNVTEGEQAIFYFGMYETGATSLNATSHYFNVTVPSSYTTLSTSTTATATATADAVSTTAEATTTAASASAEATKKADSKLSTGAVAGIGVGAAIGGILALSGIGLFFWKRSRRGDSSGAYTQSQQSPPPEEPKHELAEGGWNHAPPQRAAVGPTGLYEAP</sequence>
<evidence type="ECO:0000313" key="8">
    <source>
        <dbReference type="EMBL" id="KAF7557913.1"/>
    </source>
</evidence>
<keyword evidence="4 6" id="KW-0472">Membrane</keyword>
<comment type="caution">
    <text evidence="8">The sequence shown here is derived from an EMBL/GenBank/DDBJ whole genome shotgun (WGS) entry which is preliminary data.</text>
</comment>
<proteinExistence type="predicted"/>
<evidence type="ECO:0000256" key="7">
    <source>
        <dbReference type="SAM" id="SignalP"/>
    </source>
</evidence>
<dbReference type="PANTHER" id="PTHR15549">
    <property type="entry name" value="PAIRED IMMUNOGLOBULIN-LIKE TYPE 2 RECEPTOR"/>
    <property type="match status" value="1"/>
</dbReference>
<evidence type="ECO:0000256" key="3">
    <source>
        <dbReference type="ARBA" id="ARBA00022989"/>
    </source>
</evidence>
<reference evidence="8" key="1">
    <citation type="submission" date="2020-03" db="EMBL/GenBank/DDBJ databases">
        <title>Draft Genome Sequence of Cylindrodendrum hubeiense.</title>
        <authorList>
            <person name="Buettner E."/>
            <person name="Kellner H."/>
        </authorList>
    </citation>
    <scope>NUCLEOTIDE SEQUENCE</scope>
    <source>
        <strain evidence="8">IHI 201604</strain>
    </source>
</reference>
<dbReference type="OrthoDB" id="5390143at2759"/>
<dbReference type="InterPro" id="IPR051694">
    <property type="entry name" value="Immunoregulatory_rcpt-like"/>
</dbReference>
<dbReference type="GO" id="GO:0071944">
    <property type="term" value="C:cell periphery"/>
    <property type="evidence" value="ECO:0007669"/>
    <property type="project" value="UniProtKB-ARBA"/>
</dbReference>
<keyword evidence="9" id="KW-1185">Reference proteome</keyword>
<protein>
    <recommendedName>
        <fullName evidence="10">Mid2 domain-containing protein</fullName>
    </recommendedName>
</protein>
<keyword evidence="3 6" id="KW-1133">Transmembrane helix</keyword>
<comment type="subcellular location">
    <subcellularLocation>
        <location evidence="1">Membrane</location>
        <topology evidence="1">Single-pass membrane protein</topology>
    </subcellularLocation>
</comment>
<gene>
    <name evidence="8" type="ORF">G7Z17_g233</name>
</gene>
<feature type="signal peptide" evidence="7">
    <location>
        <begin position="1"/>
        <end position="20"/>
    </location>
</feature>
<dbReference type="EMBL" id="JAANBB010000002">
    <property type="protein sequence ID" value="KAF7557913.1"/>
    <property type="molecule type" value="Genomic_DNA"/>
</dbReference>
<evidence type="ECO:0000313" key="9">
    <source>
        <dbReference type="Proteomes" id="UP000722485"/>
    </source>
</evidence>
<dbReference type="GO" id="GO:0016020">
    <property type="term" value="C:membrane"/>
    <property type="evidence" value="ECO:0007669"/>
    <property type="project" value="UniProtKB-SubCell"/>
</dbReference>
<keyword evidence="7" id="KW-0732">Signal</keyword>